<dbReference type="RefSeq" id="WP_221286540.1">
    <property type="nucleotide sequence ID" value="NZ_AP024597.1"/>
</dbReference>
<dbReference type="GeneID" id="66163148"/>
<dbReference type="AlphaFoldDB" id="A0A8D5U7C1"/>
<sequence>MSQAVKANTDLLDIATKIAISALTPQQGGRGTPRPAVDISNINNLLTYMQSRKNIRDLLAYILRQMGRGEIDKNTGKLLLSALKDMGNTPEDVNRALELIGYVKWIYETLAGLNINVTNLKGVDTFQKLVNEVAKMM</sequence>
<accession>A0A8D5U7C1</accession>
<dbReference type="Proteomes" id="UP000825123">
    <property type="component" value="Chromosome"/>
</dbReference>
<evidence type="ECO:0000313" key="2">
    <source>
        <dbReference type="Proteomes" id="UP000825123"/>
    </source>
</evidence>
<gene>
    <name evidence="1" type="ORF">KN1_14310</name>
</gene>
<protein>
    <submittedName>
        <fullName evidence="1">Uncharacterized protein</fullName>
    </submittedName>
</protein>
<dbReference type="KEGG" id="csty:KN1_14310"/>
<organism evidence="1 2">
    <name type="scientific">Stygiolobus caldivivus</name>
    <dbReference type="NCBI Taxonomy" id="2824673"/>
    <lineage>
        <taxon>Archaea</taxon>
        <taxon>Thermoproteota</taxon>
        <taxon>Thermoprotei</taxon>
        <taxon>Sulfolobales</taxon>
        <taxon>Sulfolobaceae</taxon>
        <taxon>Stygiolobus</taxon>
    </lineage>
</organism>
<proteinExistence type="predicted"/>
<name>A0A8D5U7C1_9CREN</name>
<reference evidence="1 2" key="1">
    <citation type="submission" date="2021-04" db="EMBL/GenBank/DDBJ databases">
        <title>Complete genome sequence of Stygiolobus sp. KN-1.</title>
        <authorList>
            <person name="Nakamura K."/>
            <person name="Sakai H."/>
            <person name="Kurosawa N."/>
        </authorList>
    </citation>
    <scope>NUCLEOTIDE SEQUENCE [LARGE SCALE GENOMIC DNA]</scope>
    <source>
        <strain evidence="1 2">KN-1</strain>
    </source>
</reference>
<dbReference type="EMBL" id="AP024597">
    <property type="protein sequence ID" value="BCU70134.1"/>
    <property type="molecule type" value="Genomic_DNA"/>
</dbReference>
<evidence type="ECO:0000313" key="1">
    <source>
        <dbReference type="EMBL" id="BCU70134.1"/>
    </source>
</evidence>
<keyword evidence="2" id="KW-1185">Reference proteome</keyword>